<reference evidence="1" key="1">
    <citation type="submission" date="2023-03" db="EMBL/GenBank/DDBJ databases">
        <title>Massive genome expansion in bonnet fungi (Mycena s.s.) driven by repeated elements and novel gene families across ecological guilds.</title>
        <authorList>
            <consortium name="Lawrence Berkeley National Laboratory"/>
            <person name="Harder C.B."/>
            <person name="Miyauchi S."/>
            <person name="Viragh M."/>
            <person name="Kuo A."/>
            <person name="Thoen E."/>
            <person name="Andreopoulos B."/>
            <person name="Lu D."/>
            <person name="Skrede I."/>
            <person name="Drula E."/>
            <person name="Henrissat B."/>
            <person name="Morin E."/>
            <person name="Kohler A."/>
            <person name="Barry K."/>
            <person name="LaButti K."/>
            <person name="Morin E."/>
            <person name="Salamov A."/>
            <person name="Lipzen A."/>
            <person name="Mereny Z."/>
            <person name="Hegedus B."/>
            <person name="Baldrian P."/>
            <person name="Stursova M."/>
            <person name="Weitz H."/>
            <person name="Taylor A."/>
            <person name="Grigoriev I.V."/>
            <person name="Nagy L.G."/>
            <person name="Martin F."/>
            <person name="Kauserud H."/>
        </authorList>
    </citation>
    <scope>NUCLEOTIDE SEQUENCE</scope>
    <source>
        <strain evidence="1">CBHHK188m</strain>
    </source>
</reference>
<gene>
    <name evidence="1" type="ORF">DFH07DRAFT_766237</name>
</gene>
<protein>
    <submittedName>
        <fullName evidence="1">Uncharacterized protein</fullName>
    </submittedName>
</protein>
<name>A0AAD7K480_9AGAR</name>
<accession>A0AAD7K480</accession>
<proteinExistence type="predicted"/>
<dbReference type="EMBL" id="JARJLG010000009">
    <property type="protein sequence ID" value="KAJ7778021.1"/>
    <property type="molecule type" value="Genomic_DNA"/>
</dbReference>
<organism evidence="1 2">
    <name type="scientific">Mycena maculata</name>
    <dbReference type="NCBI Taxonomy" id="230809"/>
    <lineage>
        <taxon>Eukaryota</taxon>
        <taxon>Fungi</taxon>
        <taxon>Dikarya</taxon>
        <taxon>Basidiomycota</taxon>
        <taxon>Agaricomycotina</taxon>
        <taxon>Agaricomycetes</taxon>
        <taxon>Agaricomycetidae</taxon>
        <taxon>Agaricales</taxon>
        <taxon>Marasmiineae</taxon>
        <taxon>Mycenaceae</taxon>
        <taxon>Mycena</taxon>
    </lineage>
</organism>
<evidence type="ECO:0000313" key="2">
    <source>
        <dbReference type="Proteomes" id="UP001215280"/>
    </source>
</evidence>
<sequence length="954" mass="108609">MYESSFRTNGRSRAAIEPDYRPLNAEDAEPEELHQITTCGFNLLSHAWIGAPPVACGAPPSSYHQQEMRDFVDYMVSGRQTDPVTDHRIQTVFQHSLATEYANLVDTEEYGNWLYTRDYDSVLAVSSVCPVKDVGVEMYTLANFKKGLKGTTHMKLRFGINGGGHVAQDPASHITCLLGSFGESSRNAIYLCFPHEEAHIMELRDMQEAIYRAERRAHEVVYPDNAHGYAATFDAEMARAANNNSKVVLPEFGVHDFMEEFQNRLRAEGVWATTHYFIAQIRGVKDNYRHSDNCRDMLNRLVADIDTDNDTTIVYVDVGLEIRPTNLVDSGGVDVSQQWSNLPRNNLEGHLGVMGLNIDDLRRPVKTYFDPWCGIVGIQGFRIDATRQEGGVGPHHAIYGQVYVTDKFGTYHAGYPIQVQPIDVLRMRDGTAAPKVSYRLSDILVNNKQVPVHTRYELRVPLAYAHLALGGQDYDFDDISVEGIDLGDVFVLYETVDVWEYRWLNLVAATWIFQEIAEMNPQDQRASPDALLLAAATAYFVNCICARPSDKSWWRGVATAVFPVDHVRHPNRHYLWDLSATRDTSVPYFEHGRMWLPHIMWPGPLGSNVRFTYARNRILDDTQISKVFGSPRKAIEIRFTLHKGTSMRELGGATRKCKPSPGLLGKNPMVPPAAMDIVFQPNFSHDTRGDIAAQEAHDDRWTGDRHPTILLVETLSQLIQRAGVSQGDTYSRLSETQQRLVGLATFQDPHFCVYWDKVCWKEQPDFRQSFDILLPIAGEPIRYINNQGWQSLTAWRTLMTVREQCPDKWDSWRVIIWTEFQKFKWFFAFDRSKCFEKAKNPSWTTHKYGQGIQPKRFIRIYVSSNPPITRTTRPVLDEQLVEDYIAACAEEEGAGSGDDEPVHPTITAEMLLAQQAPRLQITDRQRAELNHRPGTRVPQHILDMCLEEEEESSD</sequence>
<evidence type="ECO:0000313" key="1">
    <source>
        <dbReference type="EMBL" id="KAJ7778021.1"/>
    </source>
</evidence>
<dbReference type="AlphaFoldDB" id="A0AAD7K480"/>
<dbReference type="Proteomes" id="UP001215280">
    <property type="component" value="Unassembled WGS sequence"/>
</dbReference>
<keyword evidence="2" id="KW-1185">Reference proteome</keyword>
<comment type="caution">
    <text evidence="1">The sequence shown here is derived from an EMBL/GenBank/DDBJ whole genome shotgun (WGS) entry which is preliminary data.</text>
</comment>